<keyword evidence="3" id="KW-0645">Protease</keyword>
<dbReference type="EMBL" id="CP155618">
    <property type="protein sequence ID" value="XBL13598.1"/>
    <property type="molecule type" value="Genomic_DNA"/>
</dbReference>
<organism evidence="9 10">
    <name type="scientific">Mariniflexile litorale</name>
    <dbReference type="NCBI Taxonomy" id="3045158"/>
    <lineage>
        <taxon>Bacteria</taxon>
        <taxon>Pseudomonadati</taxon>
        <taxon>Bacteroidota</taxon>
        <taxon>Flavobacteriia</taxon>
        <taxon>Flavobacteriales</taxon>
        <taxon>Flavobacteriaceae</taxon>
        <taxon>Mariniflexile</taxon>
    </lineage>
</organism>
<keyword evidence="5" id="KW-0378">Hydrolase</keyword>
<dbReference type="NCBIfam" id="TIGR04178">
    <property type="entry name" value="exo_archaeo"/>
    <property type="match status" value="1"/>
</dbReference>
<dbReference type="KEGG" id="mlil:QLS71_014890"/>
<dbReference type="GO" id="GO:0005886">
    <property type="term" value="C:plasma membrane"/>
    <property type="evidence" value="ECO:0007669"/>
    <property type="project" value="UniProtKB-SubCell"/>
</dbReference>
<evidence type="ECO:0000256" key="1">
    <source>
        <dbReference type="ARBA" id="ARBA00004651"/>
    </source>
</evidence>
<dbReference type="GO" id="GO:0008233">
    <property type="term" value="F:peptidase activity"/>
    <property type="evidence" value="ECO:0007669"/>
    <property type="project" value="UniProtKB-KW"/>
</dbReference>
<evidence type="ECO:0000256" key="7">
    <source>
        <dbReference type="ARBA" id="ARBA00023136"/>
    </source>
</evidence>
<evidence type="ECO:0000256" key="3">
    <source>
        <dbReference type="ARBA" id="ARBA00022670"/>
    </source>
</evidence>
<evidence type="ECO:0000256" key="6">
    <source>
        <dbReference type="ARBA" id="ARBA00022989"/>
    </source>
</evidence>
<evidence type="ECO:0000256" key="2">
    <source>
        <dbReference type="ARBA" id="ARBA00022475"/>
    </source>
</evidence>
<keyword evidence="6 8" id="KW-1133">Transmembrane helix</keyword>
<evidence type="ECO:0000256" key="8">
    <source>
        <dbReference type="SAM" id="Phobius"/>
    </source>
</evidence>
<dbReference type="InterPro" id="IPR026392">
    <property type="entry name" value="Exo/Archaeosortase_dom"/>
</dbReference>
<reference evidence="9" key="1">
    <citation type="submission" date="2024-04" db="EMBL/GenBank/DDBJ databases">
        <title>Mariniflexile litorale, isolated from the shallow sediments of the Sea of Japan.</title>
        <authorList>
            <person name="Romanenko L."/>
            <person name="Isaeva M."/>
        </authorList>
    </citation>
    <scope>NUCLEOTIDE SEQUENCE [LARGE SCALE GENOMIC DNA]</scope>
    <source>
        <strain evidence="9">KMM 9835</strain>
    </source>
</reference>
<evidence type="ECO:0000256" key="4">
    <source>
        <dbReference type="ARBA" id="ARBA00022692"/>
    </source>
</evidence>
<sequence length="198" mass="23114">MKQFNSFKNQIPLPIRLFLGKALLFFIVWKIIYGIFFYNSNSLDNTLTTHVAEASTFVLNNLSFMSGFSTQTESYSEAFGGELIEYRASTIYHHDYKVLNIADACNGLELMILYIGFIICMPSKILRKVLYIVIGLLILDLVNILRCVGLIYLREYFHTYFQFAHHYLFKIIVYSTTFLIWVFYTRKIHLKNEPVPVG</sequence>
<protein>
    <submittedName>
        <fullName evidence="9">Archaeosortase/exosortase family protein</fullName>
    </submittedName>
</protein>
<dbReference type="RefSeq" id="WP_308993781.1">
    <property type="nucleotide sequence ID" value="NZ_CP155618.1"/>
</dbReference>
<feature type="transmembrane region" description="Helical" evidence="8">
    <location>
        <begin position="129"/>
        <end position="152"/>
    </location>
</feature>
<name>A0AAU7EE82_9FLAO</name>
<gene>
    <name evidence="9" type="ORF">QLS71_014890</name>
</gene>
<dbReference type="GO" id="GO:0006508">
    <property type="term" value="P:proteolysis"/>
    <property type="evidence" value="ECO:0007669"/>
    <property type="project" value="UniProtKB-KW"/>
</dbReference>
<evidence type="ECO:0000313" key="9">
    <source>
        <dbReference type="EMBL" id="XBL13598.1"/>
    </source>
</evidence>
<dbReference type="InterPro" id="IPR019127">
    <property type="entry name" value="Exosortase"/>
</dbReference>
<keyword evidence="10" id="KW-1185">Reference proteome</keyword>
<dbReference type="Pfam" id="PF09721">
    <property type="entry name" value="Exosortase_EpsH"/>
    <property type="match status" value="1"/>
</dbReference>
<evidence type="ECO:0000256" key="5">
    <source>
        <dbReference type="ARBA" id="ARBA00022801"/>
    </source>
</evidence>
<keyword evidence="2" id="KW-1003">Cell membrane</keyword>
<comment type="subcellular location">
    <subcellularLocation>
        <location evidence="1">Cell membrane</location>
        <topology evidence="1">Multi-pass membrane protein</topology>
    </subcellularLocation>
</comment>
<keyword evidence="4 8" id="KW-0812">Transmembrane</keyword>
<feature type="transmembrane region" description="Helical" evidence="8">
    <location>
        <begin position="164"/>
        <end position="184"/>
    </location>
</feature>
<keyword evidence="7 8" id="KW-0472">Membrane</keyword>
<accession>A0AAU7EE82</accession>
<evidence type="ECO:0000313" key="10">
    <source>
        <dbReference type="Proteomes" id="UP001224325"/>
    </source>
</evidence>
<proteinExistence type="predicted"/>
<dbReference type="AlphaFoldDB" id="A0AAU7EE82"/>
<dbReference type="Proteomes" id="UP001224325">
    <property type="component" value="Chromosome"/>
</dbReference>
<feature type="transmembrane region" description="Helical" evidence="8">
    <location>
        <begin position="18"/>
        <end position="38"/>
    </location>
</feature>